<dbReference type="GO" id="GO:0004523">
    <property type="term" value="F:RNA-DNA hybrid ribonuclease activity"/>
    <property type="evidence" value="ECO:0007669"/>
    <property type="project" value="InterPro"/>
</dbReference>
<dbReference type="GO" id="GO:0003676">
    <property type="term" value="F:nucleic acid binding"/>
    <property type="evidence" value="ECO:0007669"/>
    <property type="project" value="InterPro"/>
</dbReference>
<accession>A0AAV2GV54</accession>
<gene>
    <name evidence="2" type="ORF">LTRI10_LOCUS53226</name>
</gene>
<dbReference type="InterPro" id="IPR044730">
    <property type="entry name" value="RNase_H-like_dom_plant"/>
</dbReference>
<evidence type="ECO:0000313" key="3">
    <source>
        <dbReference type="Proteomes" id="UP001497516"/>
    </source>
</evidence>
<dbReference type="Gene3D" id="3.30.420.10">
    <property type="entry name" value="Ribonuclease H-like superfamily/Ribonuclease H"/>
    <property type="match status" value="1"/>
</dbReference>
<feature type="domain" description="RNase H type-1" evidence="1">
    <location>
        <begin position="9"/>
        <end position="125"/>
    </location>
</feature>
<organism evidence="2 3">
    <name type="scientific">Linum trigynum</name>
    <dbReference type="NCBI Taxonomy" id="586398"/>
    <lineage>
        <taxon>Eukaryota</taxon>
        <taxon>Viridiplantae</taxon>
        <taxon>Streptophyta</taxon>
        <taxon>Embryophyta</taxon>
        <taxon>Tracheophyta</taxon>
        <taxon>Spermatophyta</taxon>
        <taxon>Magnoliopsida</taxon>
        <taxon>eudicotyledons</taxon>
        <taxon>Gunneridae</taxon>
        <taxon>Pentapetalae</taxon>
        <taxon>rosids</taxon>
        <taxon>fabids</taxon>
        <taxon>Malpighiales</taxon>
        <taxon>Linaceae</taxon>
        <taxon>Linum</taxon>
    </lineage>
</organism>
<name>A0AAV2GV54_9ROSI</name>
<dbReference type="SUPFAM" id="SSF53098">
    <property type="entry name" value="Ribonuclease H-like"/>
    <property type="match status" value="1"/>
</dbReference>
<dbReference type="InterPro" id="IPR012337">
    <property type="entry name" value="RNaseH-like_sf"/>
</dbReference>
<dbReference type="Proteomes" id="UP001497516">
    <property type="component" value="Chromosome 9"/>
</dbReference>
<dbReference type="EMBL" id="OZ034822">
    <property type="protein sequence ID" value="CAL1414039.1"/>
    <property type="molecule type" value="Genomic_DNA"/>
</dbReference>
<proteinExistence type="predicted"/>
<keyword evidence="3" id="KW-1185">Reference proteome</keyword>
<dbReference type="CDD" id="cd06222">
    <property type="entry name" value="RNase_H_like"/>
    <property type="match status" value="1"/>
</dbReference>
<dbReference type="PROSITE" id="PS50879">
    <property type="entry name" value="RNASE_H_1"/>
    <property type="match status" value="1"/>
</dbReference>
<dbReference type="Pfam" id="PF13456">
    <property type="entry name" value="RVT_3"/>
    <property type="match status" value="1"/>
</dbReference>
<dbReference type="PANTHER" id="PTHR47723:SF13">
    <property type="entry name" value="PUTATIVE-RELATED"/>
    <property type="match status" value="1"/>
</dbReference>
<sequence>MMLSWKPAAESWITINTDGSVHNPGSMAAAGGIARNQSGRNLGCFMSNYGQCPIMMAELRGALEGLILARRLKASRVELQLDSLAAVQVLQNQVEEGHRHAPIIRQIQSLMDTFGEIKITHIYRE</sequence>
<dbReference type="AlphaFoldDB" id="A0AAV2GV54"/>
<reference evidence="2 3" key="1">
    <citation type="submission" date="2024-04" db="EMBL/GenBank/DDBJ databases">
        <authorList>
            <person name="Fracassetti M."/>
        </authorList>
    </citation>
    <scope>NUCLEOTIDE SEQUENCE [LARGE SCALE GENOMIC DNA]</scope>
</reference>
<evidence type="ECO:0000313" key="2">
    <source>
        <dbReference type="EMBL" id="CAL1414039.1"/>
    </source>
</evidence>
<dbReference type="PANTHER" id="PTHR47723">
    <property type="entry name" value="OS05G0353850 PROTEIN"/>
    <property type="match status" value="1"/>
</dbReference>
<dbReference type="InterPro" id="IPR002156">
    <property type="entry name" value="RNaseH_domain"/>
</dbReference>
<dbReference type="InterPro" id="IPR053151">
    <property type="entry name" value="RNase_H-like"/>
</dbReference>
<protein>
    <recommendedName>
        <fullName evidence="1">RNase H type-1 domain-containing protein</fullName>
    </recommendedName>
</protein>
<dbReference type="InterPro" id="IPR036397">
    <property type="entry name" value="RNaseH_sf"/>
</dbReference>
<evidence type="ECO:0000259" key="1">
    <source>
        <dbReference type="PROSITE" id="PS50879"/>
    </source>
</evidence>